<gene>
    <name evidence="2" type="ORF">D1781_14330</name>
</gene>
<evidence type="ECO:0000259" key="1">
    <source>
        <dbReference type="PROSITE" id="PS51186"/>
    </source>
</evidence>
<accession>A0A3A1U0Y2</accession>
<dbReference type="OrthoDB" id="5243104at2"/>
<dbReference type="InterPro" id="IPR000182">
    <property type="entry name" value="GNAT_dom"/>
</dbReference>
<dbReference type="AlphaFoldDB" id="A0A3A1U0Y2"/>
<keyword evidence="2" id="KW-0808">Transferase</keyword>
<protein>
    <submittedName>
        <fullName evidence="2">GNAT family N-acetyltransferase</fullName>
    </submittedName>
</protein>
<dbReference type="GO" id="GO:0016747">
    <property type="term" value="F:acyltransferase activity, transferring groups other than amino-acyl groups"/>
    <property type="evidence" value="ECO:0007669"/>
    <property type="project" value="InterPro"/>
</dbReference>
<comment type="caution">
    <text evidence="2">The sequence shown here is derived from an EMBL/GenBank/DDBJ whole genome shotgun (WGS) entry which is preliminary data.</text>
</comment>
<dbReference type="RefSeq" id="WP_119482895.1">
    <property type="nucleotide sequence ID" value="NZ_QXTG01000002.1"/>
</dbReference>
<dbReference type="InterPro" id="IPR016181">
    <property type="entry name" value="Acyl_CoA_acyltransferase"/>
</dbReference>
<dbReference type="Proteomes" id="UP000265742">
    <property type="component" value="Unassembled WGS sequence"/>
</dbReference>
<organism evidence="2 3">
    <name type="scientific">Amnibacterium setariae</name>
    <dbReference type="NCBI Taxonomy" id="2306585"/>
    <lineage>
        <taxon>Bacteria</taxon>
        <taxon>Bacillati</taxon>
        <taxon>Actinomycetota</taxon>
        <taxon>Actinomycetes</taxon>
        <taxon>Micrococcales</taxon>
        <taxon>Microbacteriaceae</taxon>
        <taxon>Amnibacterium</taxon>
    </lineage>
</organism>
<evidence type="ECO:0000313" key="3">
    <source>
        <dbReference type="Proteomes" id="UP000265742"/>
    </source>
</evidence>
<name>A0A3A1U0Y2_9MICO</name>
<reference evidence="3" key="1">
    <citation type="submission" date="2018-09" db="EMBL/GenBank/DDBJ databases">
        <authorList>
            <person name="Kim I."/>
        </authorList>
    </citation>
    <scope>NUCLEOTIDE SEQUENCE [LARGE SCALE GENOMIC DNA]</scope>
    <source>
        <strain evidence="3">DD4a</strain>
    </source>
</reference>
<dbReference type="Gene3D" id="3.40.630.30">
    <property type="match status" value="1"/>
</dbReference>
<keyword evidence="3" id="KW-1185">Reference proteome</keyword>
<dbReference type="PROSITE" id="PS51186">
    <property type="entry name" value="GNAT"/>
    <property type="match status" value="1"/>
</dbReference>
<sequence length="259" mass="27113">MADDAASAIDPLPLLENYRSYFTGWGLEGRGGGPVTTFRSGIASAALNAVTGNAAPVSEALPVARRRLRGVPWLWDVAPDAAPGTAADLEALGGRRVGGMPVMAVQAEDVRRLAVPPGGAQARVVDVVEDVPGWTTAWMPAMGLDLRDRAALLRVDRDRVAVTGRLTRFGAMVDGAFRATAELHLTGTVGGVYLVATEEGHRGRGLATLLVAAAVGRAVADGAEVLTLQASSAGESVYRRLGFETVARIERWLPPEEPA</sequence>
<proteinExistence type="predicted"/>
<evidence type="ECO:0000313" key="2">
    <source>
        <dbReference type="EMBL" id="RIX28585.1"/>
    </source>
</evidence>
<dbReference type="SUPFAM" id="SSF55729">
    <property type="entry name" value="Acyl-CoA N-acyltransferases (Nat)"/>
    <property type="match status" value="1"/>
</dbReference>
<feature type="domain" description="N-acetyltransferase" evidence="1">
    <location>
        <begin position="122"/>
        <end position="259"/>
    </location>
</feature>
<dbReference type="Pfam" id="PF13527">
    <property type="entry name" value="Acetyltransf_9"/>
    <property type="match status" value="1"/>
</dbReference>
<dbReference type="EMBL" id="QXTG01000002">
    <property type="protein sequence ID" value="RIX28585.1"/>
    <property type="molecule type" value="Genomic_DNA"/>
</dbReference>